<feature type="compositionally biased region" description="Basic residues" evidence="1">
    <location>
        <begin position="19"/>
        <end position="44"/>
    </location>
</feature>
<organism evidence="2">
    <name type="scientific">uncultured Frankineae bacterium</name>
    <dbReference type="NCBI Taxonomy" id="437475"/>
    <lineage>
        <taxon>Bacteria</taxon>
        <taxon>Bacillati</taxon>
        <taxon>Actinomycetota</taxon>
        <taxon>Actinomycetes</taxon>
        <taxon>Frankiales</taxon>
        <taxon>environmental samples</taxon>
    </lineage>
</organism>
<proteinExistence type="predicted"/>
<evidence type="ECO:0000313" key="2">
    <source>
        <dbReference type="EMBL" id="CAA9303431.1"/>
    </source>
</evidence>
<reference evidence="2" key="1">
    <citation type="submission" date="2020-02" db="EMBL/GenBank/DDBJ databases">
        <authorList>
            <person name="Meier V. D."/>
        </authorList>
    </citation>
    <scope>NUCLEOTIDE SEQUENCE</scope>
    <source>
        <strain evidence="2">AVDCRST_MAG07</strain>
    </source>
</reference>
<evidence type="ECO:0000256" key="1">
    <source>
        <dbReference type="SAM" id="MobiDB-lite"/>
    </source>
</evidence>
<feature type="non-terminal residue" evidence="2">
    <location>
        <position position="1"/>
    </location>
</feature>
<accession>A0A6J4KFP1</accession>
<feature type="compositionally biased region" description="Basic residues" evidence="1">
    <location>
        <begin position="67"/>
        <end position="80"/>
    </location>
</feature>
<sequence>DATHRRPCSARRAGGQRARAPRRGHPPGPRVHRRPVRRDARPRRQAAEPVDDAQARGPTPGAVVSTGRRRSRERRRRRRPPDRADRAV</sequence>
<gene>
    <name evidence="2" type="ORF">AVDCRST_MAG07-1051</name>
</gene>
<name>A0A6J4KFP1_9ACTN</name>
<dbReference type="EMBL" id="CADCUB010000001">
    <property type="protein sequence ID" value="CAA9303431.1"/>
    <property type="molecule type" value="Genomic_DNA"/>
</dbReference>
<feature type="non-terminal residue" evidence="2">
    <location>
        <position position="88"/>
    </location>
</feature>
<protein>
    <submittedName>
        <fullName evidence="2">Uncharacterized protein</fullName>
    </submittedName>
</protein>
<feature type="region of interest" description="Disordered" evidence="1">
    <location>
        <begin position="1"/>
        <end position="88"/>
    </location>
</feature>
<dbReference type="AlphaFoldDB" id="A0A6J4KFP1"/>